<dbReference type="AlphaFoldDB" id="A0A0D7A5A9"/>
<sequence>MSLLPCFPSIPAQTTVAAPPGVKARSSTSEGSRSLDEPFLGREGLSRLLSGHCQESPQRRCPSPLNDLPRTSRALRSGSPAVEAWWPQPWPQSKTKTPSLHEQPPNCVLRPASSREQRWRAKCLAPCQRDSWAKPPESAAPLGRSRRPAPSRTSANGWNDLNPPKGSQAKLDSPPSSNNPLLPAFSPRNTRIIKKARGPSGQLSTGLEVVQSDDESEYDLPSSPTPVGPASAKRKASFMTTIVPEAATAAPQMQAAMDTSDQASSQALVDFPEPMYDAPIRLPFPADREDLPKYAHLNPHKLDTSGLIGPAVDFVGCEMPSNEGPWPLSTIRGTQLMANLATVQERMLKVDPHKCIALVPLGGGNTFYKSEVGVRFPKAAEEACVAIAKTIGEDHTAIRAFAPIPKASSPKAPPYAYPLATILEGATPTTIDFLLTRQTWAFAKDLAFIALPFEANRQPWFIATLTGSAVRGEEDDEARFEALAAIKEALWTNADFSRVVCRVTASRPGWANLSPLQRMVRVTDTYEILRSEATLTENTTPIAHYQLHGRPITEDEDLMKLYVNTIRKATKDLFVGFASLTSTFLFYPCRICREPTHPKIDCPLPRTHLWYGPLRADMPEEPDDLAFNVAIAAGARVLEEPGYGNKGNKCRRNTENPVRKGKGKQRAL</sequence>
<feature type="region of interest" description="Disordered" evidence="1">
    <location>
        <begin position="130"/>
        <end position="232"/>
    </location>
</feature>
<protein>
    <submittedName>
        <fullName evidence="2">Uncharacterized protein</fullName>
    </submittedName>
</protein>
<dbReference type="OrthoDB" id="2755229at2759"/>
<proteinExistence type="predicted"/>
<gene>
    <name evidence="2" type="ORF">FISHEDRAFT_60686</name>
</gene>
<evidence type="ECO:0000313" key="3">
    <source>
        <dbReference type="Proteomes" id="UP000054144"/>
    </source>
</evidence>
<feature type="compositionally biased region" description="Low complexity" evidence="1">
    <location>
        <begin position="41"/>
        <end position="51"/>
    </location>
</feature>
<name>A0A0D7A5A9_9AGAR</name>
<accession>A0A0D7A5A9</accession>
<dbReference type="Proteomes" id="UP000054144">
    <property type="component" value="Unassembled WGS sequence"/>
</dbReference>
<feature type="compositionally biased region" description="Polar residues" evidence="1">
    <location>
        <begin position="91"/>
        <end position="100"/>
    </location>
</feature>
<feature type="compositionally biased region" description="Low complexity" evidence="1">
    <location>
        <begin position="173"/>
        <end position="183"/>
    </location>
</feature>
<evidence type="ECO:0000256" key="1">
    <source>
        <dbReference type="SAM" id="MobiDB-lite"/>
    </source>
</evidence>
<reference evidence="2 3" key="1">
    <citation type="journal article" date="2015" name="Fungal Genet. Biol.">
        <title>Evolution of novel wood decay mechanisms in Agaricales revealed by the genome sequences of Fistulina hepatica and Cylindrobasidium torrendii.</title>
        <authorList>
            <person name="Floudas D."/>
            <person name="Held B.W."/>
            <person name="Riley R."/>
            <person name="Nagy L.G."/>
            <person name="Koehler G."/>
            <person name="Ransdell A.S."/>
            <person name="Younus H."/>
            <person name="Chow J."/>
            <person name="Chiniquy J."/>
            <person name="Lipzen A."/>
            <person name="Tritt A."/>
            <person name="Sun H."/>
            <person name="Haridas S."/>
            <person name="LaButti K."/>
            <person name="Ohm R.A."/>
            <person name="Kues U."/>
            <person name="Blanchette R.A."/>
            <person name="Grigoriev I.V."/>
            <person name="Minto R.E."/>
            <person name="Hibbett D.S."/>
        </authorList>
    </citation>
    <scope>NUCLEOTIDE SEQUENCE [LARGE SCALE GENOMIC DNA]</scope>
    <source>
        <strain evidence="2 3">ATCC 64428</strain>
    </source>
</reference>
<keyword evidence="3" id="KW-1185">Reference proteome</keyword>
<organism evidence="2 3">
    <name type="scientific">Fistulina hepatica ATCC 64428</name>
    <dbReference type="NCBI Taxonomy" id="1128425"/>
    <lineage>
        <taxon>Eukaryota</taxon>
        <taxon>Fungi</taxon>
        <taxon>Dikarya</taxon>
        <taxon>Basidiomycota</taxon>
        <taxon>Agaricomycotina</taxon>
        <taxon>Agaricomycetes</taxon>
        <taxon>Agaricomycetidae</taxon>
        <taxon>Agaricales</taxon>
        <taxon>Fistulinaceae</taxon>
        <taxon>Fistulina</taxon>
    </lineage>
</organism>
<evidence type="ECO:0000313" key="2">
    <source>
        <dbReference type="EMBL" id="KIY46003.1"/>
    </source>
</evidence>
<dbReference type="EMBL" id="KN882044">
    <property type="protein sequence ID" value="KIY46003.1"/>
    <property type="molecule type" value="Genomic_DNA"/>
</dbReference>
<feature type="region of interest" description="Disordered" evidence="1">
    <location>
        <begin position="1"/>
        <end position="113"/>
    </location>
</feature>
<feature type="region of interest" description="Disordered" evidence="1">
    <location>
        <begin position="643"/>
        <end position="668"/>
    </location>
</feature>
<feature type="compositionally biased region" description="Basic residues" evidence="1">
    <location>
        <begin position="659"/>
        <end position="668"/>
    </location>
</feature>